<keyword evidence="1" id="KW-0812">Transmembrane</keyword>
<keyword evidence="1" id="KW-0472">Membrane</keyword>
<dbReference type="InterPro" id="IPR021369">
    <property type="entry name" value="DUF2985"/>
</dbReference>
<feature type="transmembrane region" description="Helical" evidence="1">
    <location>
        <begin position="224"/>
        <end position="246"/>
    </location>
</feature>
<name>A0A2Z6RWE8_9GLOM</name>
<feature type="transmembrane region" description="Helical" evidence="1">
    <location>
        <begin position="82"/>
        <end position="102"/>
    </location>
</feature>
<dbReference type="EMBL" id="BEXD01004132">
    <property type="protein sequence ID" value="GBC07276.1"/>
    <property type="molecule type" value="Genomic_DNA"/>
</dbReference>
<gene>
    <name evidence="3" type="ORF">RCL2_002817800</name>
    <name evidence="2" type="ORF">RclHR1_07350009</name>
</gene>
<feature type="transmembrane region" description="Helical" evidence="1">
    <location>
        <begin position="193"/>
        <end position="218"/>
    </location>
</feature>
<protein>
    <submittedName>
        <fullName evidence="2">Uncharacterized protein</fullName>
    </submittedName>
</protein>
<keyword evidence="1" id="KW-1133">Transmembrane helix</keyword>
<organism evidence="2 4">
    <name type="scientific">Rhizophagus clarus</name>
    <dbReference type="NCBI Taxonomy" id="94130"/>
    <lineage>
        <taxon>Eukaryota</taxon>
        <taxon>Fungi</taxon>
        <taxon>Fungi incertae sedis</taxon>
        <taxon>Mucoromycota</taxon>
        <taxon>Glomeromycotina</taxon>
        <taxon>Glomeromycetes</taxon>
        <taxon>Glomerales</taxon>
        <taxon>Glomeraceae</taxon>
        <taxon>Rhizophagus</taxon>
    </lineage>
</organism>
<dbReference type="OrthoDB" id="6407410at2759"/>
<dbReference type="Pfam" id="PF11204">
    <property type="entry name" value="DUF2985"/>
    <property type="match status" value="1"/>
</dbReference>
<dbReference type="EMBL" id="BLAL01000302">
    <property type="protein sequence ID" value="GET01779.1"/>
    <property type="molecule type" value="Genomic_DNA"/>
</dbReference>
<reference evidence="2 4" key="1">
    <citation type="submission" date="2017-11" db="EMBL/GenBank/DDBJ databases">
        <title>The genome of Rhizophagus clarus HR1 reveals common genetic basis of auxotrophy among arbuscular mycorrhizal fungi.</title>
        <authorList>
            <person name="Kobayashi Y."/>
        </authorList>
    </citation>
    <scope>NUCLEOTIDE SEQUENCE [LARGE SCALE GENOMIC DNA]</scope>
    <source>
        <strain evidence="2 4">HR1</strain>
    </source>
</reference>
<accession>A0A2Z6RWE8</accession>
<dbReference type="AlphaFoldDB" id="A0A2Z6RWE8"/>
<dbReference type="Proteomes" id="UP000247702">
    <property type="component" value="Unassembled WGS sequence"/>
</dbReference>
<sequence>MSSSISSPITYINTSVSNESIPSISESPITPKHRVDKPLIIVTKADNPAQETKKEEVSDKGCAKVCKYILIRSKKVFEILSYFRLFVAIALNVLIIIDLISIRQKKVKLFWMEVLTQVVNAEFTLLTIISHPKRIINLPRAIKIYIASRKIRYQQNELFTPDIKETQKNVYKNYDWYLYEATRADLICSPGKLLAILLIWNVGSLAQYGICVILWFFPQQERPLEIYAILIAIVLTCEILPIPLVVKQYKKVIIAKTIAGEK</sequence>
<comment type="caution">
    <text evidence="2">The sequence shown here is derived from an EMBL/GenBank/DDBJ whole genome shotgun (WGS) entry which is preliminary data.</text>
</comment>
<keyword evidence="4" id="KW-1185">Reference proteome</keyword>
<proteinExistence type="predicted"/>
<evidence type="ECO:0000256" key="1">
    <source>
        <dbReference type="SAM" id="Phobius"/>
    </source>
</evidence>
<evidence type="ECO:0000313" key="2">
    <source>
        <dbReference type="EMBL" id="GBC07276.1"/>
    </source>
</evidence>
<dbReference type="Proteomes" id="UP000615446">
    <property type="component" value="Unassembled WGS sequence"/>
</dbReference>
<evidence type="ECO:0000313" key="4">
    <source>
        <dbReference type="Proteomes" id="UP000247702"/>
    </source>
</evidence>
<reference evidence="3" key="2">
    <citation type="submission" date="2019-10" db="EMBL/GenBank/DDBJ databases">
        <title>Conservation and host-specific expression of non-tandemly repeated heterogenous ribosome RNA gene in arbuscular mycorrhizal fungi.</title>
        <authorList>
            <person name="Maeda T."/>
            <person name="Kobayashi Y."/>
            <person name="Nakagawa T."/>
            <person name="Ezawa T."/>
            <person name="Yamaguchi K."/>
            <person name="Bino T."/>
            <person name="Nishimoto Y."/>
            <person name="Shigenobu S."/>
            <person name="Kawaguchi M."/>
        </authorList>
    </citation>
    <scope>NUCLEOTIDE SEQUENCE</scope>
    <source>
        <strain evidence="3">HR1</strain>
    </source>
</reference>
<evidence type="ECO:0000313" key="3">
    <source>
        <dbReference type="EMBL" id="GET01779.1"/>
    </source>
</evidence>